<comment type="caution">
    <text evidence="4">The sequence shown here is derived from an EMBL/GenBank/DDBJ whole genome shotgun (WGS) entry which is preliminary data.</text>
</comment>
<dbReference type="SUPFAM" id="SSF53649">
    <property type="entry name" value="Alkaline phosphatase-like"/>
    <property type="match status" value="1"/>
</dbReference>
<dbReference type="Proteomes" id="UP001268864">
    <property type="component" value="Unassembled WGS sequence"/>
</dbReference>
<dbReference type="InterPro" id="IPR017850">
    <property type="entry name" value="Alkaline_phosphatase_core_sf"/>
</dbReference>
<sequence length="471" mass="50980">MPAAVDNVVLVTIDSLRQDALGGEDSVSPVLDDLAAEGVTFENAMAQGNWTPFSFPSVHGSRPVFDEGPDIGVASTPTLAERLSEAGLGTGGFNAANGFLTDHWGYDRGFDAFEPFVDGSGFLARHPTIQGWVQLGTSPFRRAAGVLGGGDDDRPVADASRMGELEDHATEFLETTDDGFFLWVHYMDTHTPYVPAPRHLREVSDTNFGLLRMLGSHFRTGMGWDVDERTLGTLRTLYDGTVRQVDESVGRLLDTLEREGVADETAVVVAGDHGEEFLDHGHLSHYPKLYRELIDVPLLVTLPDGESGSVTQPVGLDVIPPTVCDLLGVESADAWAGHSVAPALEGEELDDRGPVVSVAVRGDSVTTQPIPRHRDDGELLVSARDARWTYIEHTESGHRELYDRHSDPEERRDLCADATDGEAPPPVLDRLSGAVADHVDRLDSAPEDGQRGDSGDESEEITARLKALGYK</sequence>
<evidence type="ECO:0000256" key="2">
    <source>
        <dbReference type="SAM" id="MobiDB-lite"/>
    </source>
</evidence>
<dbReference type="PANTHER" id="PTHR42693:SF33">
    <property type="entry name" value="ARYLSULFATASE"/>
    <property type="match status" value="1"/>
</dbReference>
<evidence type="ECO:0000313" key="4">
    <source>
        <dbReference type="EMBL" id="MDS0280990.1"/>
    </source>
</evidence>
<dbReference type="InterPro" id="IPR050738">
    <property type="entry name" value="Sulfatase"/>
</dbReference>
<evidence type="ECO:0000259" key="3">
    <source>
        <dbReference type="Pfam" id="PF00884"/>
    </source>
</evidence>
<dbReference type="CDD" id="cd16148">
    <property type="entry name" value="sulfatase_like"/>
    <property type="match status" value="1"/>
</dbReference>
<evidence type="ECO:0000256" key="1">
    <source>
        <dbReference type="ARBA" id="ARBA00008779"/>
    </source>
</evidence>
<reference evidence="4 5" key="1">
    <citation type="submission" date="2022-06" db="EMBL/GenBank/DDBJ databases">
        <title>Halomicroarcula sp. a new haloarchaeum isolate from saline soil.</title>
        <authorList>
            <person name="Strakova D."/>
            <person name="Galisteo C."/>
            <person name="Sanchez-Porro C."/>
            <person name="Ventosa A."/>
        </authorList>
    </citation>
    <scope>NUCLEOTIDE SEQUENCE [LARGE SCALE GENOMIC DNA]</scope>
    <source>
        <strain evidence="4 5">S3CR25-11</strain>
    </source>
</reference>
<gene>
    <name evidence="4" type="ORF">NDI86_02575</name>
</gene>
<dbReference type="Gene3D" id="3.40.720.10">
    <property type="entry name" value="Alkaline Phosphatase, subunit A"/>
    <property type="match status" value="1"/>
</dbReference>
<accession>A0ABU2FJQ5</accession>
<keyword evidence="5" id="KW-1185">Reference proteome</keyword>
<feature type="region of interest" description="Disordered" evidence="2">
    <location>
        <begin position="438"/>
        <end position="460"/>
    </location>
</feature>
<dbReference type="InterPro" id="IPR000917">
    <property type="entry name" value="Sulfatase_N"/>
</dbReference>
<proteinExistence type="inferred from homology"/>
<dbReference type="Pfam" id="PF00884">
    <property type="entry name" value="Sulfatase"/>
    <property type="match status" value="1"/>
</dbReference>
<dbReference type="PANTHER" id="PTHR42693">
    <property type="entry name" value="ARYLSULFATASE FAMILY MEMBER"/>
    <property type="match status" value="1"/>
</dbReference>
<dbReference type="RefSeq" id="WP_310898830.1">
    <property type="nucleotide sequence ID" value="NZ_JAMQOS010000001.1"/>
</dbReference>
<organism evidence="4 5">
    <name type="scientific">Haloarcula onubensis</name>
    <dbReference type="NCBI Taxonomy" id="2950539"/>
    <lineage>
        <taxon>Archaea</taxon>
        <taxon>Methanobacteriati</taxon>
        <taxon>Methanobacteriota</taxon>
        <taxon>Stenosarchaea group</taxon>
        <taxon>Halobacteria</taxon>
        <taxon>Halobacteriales</taxon>
        <taxon>Haloarculaceae</taxon>
        <taxon>Haloarcula</taxon>
    </lineage>
</organism>
<name>A0ABU2FJQ5_9EURY</name>
<protein>
    <submittedName>
        <fullName evidence="4">Sulfatase-like hydrolase/transferase</fullName>
    </submittedName>
</protein>
<feature type="compositionally biased region" description="Basic and acidic residues" evidence="2">
    <location>
        <begin position="438"/>
        <end position="454"/>
    </location>
</feature>
<comment type="similarity">
    <text evidence="1">Belongs to the sulfatase family.</text>
</comment>
<evidence type="ECO:0000313" key="5">
    <source>
        <dbReference type="Proteomes" id="UP001268864"/>
    </source>
</evidence>
<feature type="domain" description="Sulfatase N-terminal" evidence="3">
    <location>
        <begin position="7"/>
        <end position="329"/>
    </location>
</feature>
<dbReference type="EMBL" id="JAMQOS010000001">
    <property type="protein sequence ID" value="MDS0280990.1"/>
    <property type="molecule type" value="Genomic_DNA"/>
</dbReference>